<dbReference type="Proteomes" id="UP000812270">
    <property type="component" value="Unassembled WGS sequence"/>
</dbReference>
<comment type="caution">
    <text evidence="5">The sequence shown here is derived from an EMBL/GenBank/DDBJ whole genome shotgun (WGS) entry which is preliminary data.</text>
</comment>
<evidence type="ECO:0000256" key="3">
    <source>
        <dbReference type="ARBA" id="ARBA00022691"/>
    </source>
</evidence>
<comment type="subunit">
    <text evidence="4">Homodimer.</text>
</comment>
<protein>
    <recommendedName>
        <fullName evidence="4">Ribosomal RNA large subunit methyltransferase H</fullName>
        <ecNumber evidence="4">2.1.1.177</ecNumber>
    </recommendedName>
    <alternativeName>
        <fullName evidence="4">23S rRNA (pseudouridine1915-N3)-methyltransferase</fullName>
    </alternativeName>
    <alternativeName>
        <fullName evidence="4">23S rRNA m3Psi1915 methyltransferase</fullName>
    </alternativeName>
    <alternativeName>
        <fullName evidence="4">rRNA (pseudouridine-N3-)-methyltransferase RlmH</fullName>
    </alternativeName>
</protein>
<evidence type="ECO:0000313" key="5">
    <source>
        <dbReference type="EMBL" id="MBV4356719.1"/>
    </source>
</evidence>
<dbReference type="PANTHER" id="PTHR33603:SF1">
    <property type="entry name" value="RIBOSOMAL RNA LARGE SUBUNIT METHYLTRANSFERASE H"/>
    <property type="match status" value="1"/>
</dbReference>
<dbReference type="RefSeq" id="WP_217790359.1">
    <property type="nucleotide sequence ID" value="NZ_JAHSPG010000003.1"/>
</dbReference>
<evidence type="ECO:0000313" key="6">
    <source>
        <dbReference type="Proteomes" id="UP000812270"/>
    </source>
</evidence>
<comment type="function">
    <text evidence="4">Specifically methylates the pseudouridine at position 1915 (m3Psi1915) in 23S rRNA.</text>
</comment>
<gene>
    <name evidence="4" type="primary">rlmH</name>
    <name evidence="5" type="ORF">KTO63_06115</name>
</gene>
<feature type="binding site" evidence="4">
    <location>
        <position position="73"/>
    </location>
    <ligand>
        <name>S-adenosyl-L-methionine</name>
        <dbReference type="ChEBI" id="CHEBI:59789"/>
    </ligand>
</feature>
<dbReference type="Pfam" id="PF02590">
    <property type="entry name" value="SPOUT_MTase"/>
    <property type="match status" value="1"/>
</dbReference>
<keyword evidence="1 4" id="KW-0489">Methyltransferase</keyword>
<sequence>MKLQLWSIGKAHEAYVKMGIEDFTKRINNYFPSDWTIIPPLKNAATLSETDLKRKEGEVILNMLQKDDYLVLLDERGKSFTSEKLAEFVQQRANESTKNVIFLIGGAFGVDEAVSKRANYKWSLSQLVFPHQLVRLILAEQVYRACTILRNEKYHHV</sequence>
<keyword evidence="6" id="KW-1185">Reference proteome</keyword>
<dbReference type="AlphaFoldDB" id="A0A9E2W3F1"/>
<reference evidence="5" key="1">
    <citation type="submission" date="2021-06" db="EMBL/GenBank/DDBJ databases">
        <authorList>
            <person name="Huq M.A."/>
        </authorList>
    </citation>
    <scope>NUCLEOTIDE SEQUENCE</scope>
    <source>
        <strain evidence="5">MAH-26</strain>
    </source>
</reference>
<keyword evidence="4" id="KW-0698">rRNA processing</keyword>
<keyword evidence="4" id="KW-0963">Cytoplasm</keyword>
<keyword evidence="3 4" id="KW-0949">S-adenosyl-L-methionine</keyword>
<proteinExistence type="inferred from homology"/>
<feature type="binding site" evidence="4">
    <location>
        <begin position="124"/>
        <end position="129"/>
    </location>
    <ligand>
        <name>S-adenosyl-L-methionine</name>
        <dbReference type="ChEBI" id="CHEBI:59789"/>
    </ligand>
</feature>
<dbReference type="GO" id="GO:0070038">
    <property type="term" value="F:rRNA (pseudouridine-N3-)-methyltransferase activity"/>
    <property type="evidence" value="ECO:0007669"/>
    <property type="project" value="UniProtKB-UniRule"/>
</dbReference>
<dbReference type="PANTHER" id="PTHR33603">
    <property type="entry name" value="METHYLTRANSFERASE"/>
    <property type="match status" value="1"/>
</dbReference>
<feature type="binding site" evidence="4">
    <location>
        <position position="105"/>
    </location>
    <ligand>
        <name>S-adenosyl-L-methionine</name>
        <dbReference type="ChEBI" id="CHEBI:59789"/>
    </ligand>
</feature>
<evidence type="ECO:0000256" key="4">
    <source>
        <dbReference type="HAMAP-Rule" id="MF_00658"/>
    </source>
</evidence>
<keyword evidence="2 4" id="KW-0808">Transferase</keyword>
<evidence type="ECO:0000256" key="2">
    <source>
        <dbReference type="ARBA" id="ARBA00022679"/>
    </source>
</evidence>
<accession>A0A9E2W3F1</accession>
<dbReference type="InterPro" id="IPR003742">
    <property type="entry name" value="RlmH-like"/>
</dbReference>
<organism evidence="5 6">
    <name type="scientific">Pinibacter aurantiacus</name>
    <dbReference type="NCBI Taxonomy" id="2851599"/>
    <lineage>
        <taxon>Bacteria</taxon>
        <taxon>Pseudomonadati</taxon>
        <taxon>Bacteroidota</taxon>
        <taxon>Chitinophagia</taxon>
        <taxon>Chitinophagales</taxon>
        <taxon>Chitinophagaceae</taxon>
        <taxon>Pinibacter</taxon>
    </lineage>
</organism>
<comment type="similarity">
    <text evidence="4">Belongs to the RNA methyltransferase RlmH family.</text>
</comment>
<dbReference type="HAMAP" id="MF_00658">
    <property type="entry name" value="23SrRNA_methyltr_H"/>
    <property type="match status" value="1"/>
</dbReference>
<dbReference type="GO" id="GO:0005737">
    <property type="term" value="C:cytoplasm"/>
    <property type="evidence" value="ECO:0007669"/>
    <property type="project" value="UniProtKB-SubCell"/>
</dbReference>
<dbReference type="EMBL" id="JAHSPG010000003">
    <property type="protein sequence ID" value="MBV4356719.1"/>
    <property type="molecule type" value="Genomic_DNA"/>
</dbReference>
<comment type="catalytic activity">
    <reaction evidence="4">
        <text>pseudouridine(1915) in 23S rRNA + S-adenosyl-L-methionine = N(3)-methylpseudouridine(1915) in 23S rRNA + S-adenosyl-L-homocysteine + H(+)</text>
        <dbReference type="Rhea" id="RHEA:42752"/>
        <dbReference type="Rhea" id="RHEA-COMP:10221"/>
        <dbReference type="Rhea" id="RHEA-COMP:10222"/>
        <dbReference type="ChEBI" id="CHEBI:15378"/>
        <dbReference type="ChEBI" id="CHEBI:57856"/>
        <dbReference type="ChEBI" id="CHEBI:59789"/>
        <dbReference type="ChEBI" id="CHEBI:65314"/>
        <dbReference type="ChEBI" id="CHEBI:74486"/>
        <dbReference type="EC" id="2.1.1.177"/>
    </reaction>
</comment>
<name>A0A9E2W3F1_9BACT</name>
<evidence type="ECO:0000256" key="1">
    <source>
        <dbReference type="ARBA" id="ARBA00022603"/>
    </source>
</evidence>
<dbReference type="PIRSF" id="PIRSF004505">
    <property type="entry name" value="MT_bac"/>
    <property type="match status" value="1"/>
</dbReference>
<dbReference type="CDD" id="cd18081">
    <property type="entry name" value="RlmH-like"/>
    <property type="match status" value="1"/>
</dbReference>
<comment type="subcellular location">
    <subcellularLocation>
        <location evidence="4">Cytoplasm</location>
    </subcellularLocation>
</comment>
<dbReference type="EC" id="2.1.1.177" evidence="4"/>